<evidence type="ECO:0000313" key="2">
    <source>
        <dbReference type="Proteomes" id="UP000452235"/>
    </source>
</evidence>
<keyword evidence="2" id="KW-1185">Reference proteome</keyword>
<evidence type="ECO:0000313" key="1">
    <source>
        <dbReference type="EMBL" id="GFF21465.1"/>
    </source>
</evidence>
<protein>
    <submittedName>
        <fullName evidence="1">Major facilitator superfamily MFS_1</fullName>
    </submittedName>
</protein>
<dbReference type="InterPro" id="IPR032710">
    <property type="entry name" value="NTF2-like_dom_sf"/>
</dbReference>
<gene>
    <name evidence="1" type="ORF">ATEIFO6365_0015003600</name>
</gene>
<dbReference type="OrthoDB" id="2865667at2759"/>
<dbReference type="InterPro" id="IPR027843">
    <property type="entry name" value="DUF4440"/>
</dbReference>
<reference evidence="1 2" key="1">
    <citation type="submission" date="2020-01" db="EMBL/GenBank/DDBJ databases">
        <title>Aspergillus terreus IFO 6365 whole genome shotgun sequence.</title>
        <authorList>
            <person name="Kanamasa S."/>
            <person name="Takahashi H."/>
        </authorList>
    </citation>
    <scope>NUCLEOTIDE SEQUENCE [LARGE SCALE GENOMIC DNA]</scope>
    <source>
        <strain evidence="1 2">IFO 6365</strain>
    </source>
</reference>
<dbReference type="EMBL" id="BLJY01000015">
    <property type="protein sequence ID" value="GFF21465.1"/>
    <property type="molecule type" value="Genomic_DNA"/>
</dbReference>
<dbReference type="Pfam" id="PF14534">
    <property type="entry name" value="DUF4440"/>
    <property type="match status" value="1"/>
</dbReference>
<dbReference type="Proteomes" id="UP000452235">
    <property type="component" value="Unassembled WGS sequence"/>
</dbReference>
<accession>A0A5M3ZGT2</accession>
<proteinExistence type="predicted"/>
<dbReference type="Gene3D" id="3.10.450.50">
    <property type="match status" value="1"/>
</dbReference>
<dbReference type="AlphaFoldDB" id="A0A5M3ZGT2"/>
<dbReference type="SUPFAM" id="SSF54427">
    <property type="entry name" value="NTF2-like"/>
    <property type="match status" value="1"/>
</dbReference>
<comment type="caution">
    <text evidence="1">The sequence shown here is derived from an EMBL/GenBank/DDBJ whole genome shotgun (WGS) entry which is preliminary data.</text>
</comment>
<organism evidence="1 2">
    <name type="scientific">Aspergillus terreus</name>
    <dbReference type="NCBI Taxonomy" id="33178"/>
    <lineage>
        <taxon>Eukaryota</taxon>
        <taxon>Fungi</taxon>
        <taxon>Dikarya</taxon>
        <taxon>Ascomycota</taxon>
        <taxon>Pezizomycotina</taxon>
        <taxon>Eurotiomycetes</taxon>
        <taxon>Eurotiomycetidae</taxon>
        <taxon>Eurotiales</taxon>
        <taxon>Aspergillaceae</taxon>
        <taxon>Aspergillus</taxon>
        <taxon>Aspergillus subgen. Circumdati</taxon>
    </lineage>
</organism>
<sequence length="126" mass="13894">MDSEILTLEHKSWDALCKSGSSLLPMLSNDCVMVFPAGLKLSARSTPSLSSVLTSEDFVPWSTYAVLDSEIRVLDASGQTALICYRVSAEREDANSGSQAFRASCSSVWRKKSGRWEMVFHQQTPL</sequence>
<name>A0A5M3ZGT2_ASPTE</name>